<dbReference type="CDD" id="cd10548">
    <property type="entry name" value="cupin_CDO"/>
    <property type="match status" value="1"/>
</dbReference>
<comment type="similarity">
    <text evidence="1">Belongs to the cysteine dioxygenase family.</text>
</comment>
<reference evidence="7" key="1">
    <citation type="journal article" date="2019" name="Int. J. Syst. Evol. Microbiol.">
        <title>The Global Catalogue of Microorganisms (GCM) 10K type strain sequencing project: providing services to taxonomists for standard genome sequencing and annotation.</title>
        <authorList>
            <consortium name="The Broad Institute Genomics Platform"/>
            <consortium name="The Broad Institute Genome Sequencing Center for Infectious Disease"/>
            <person name="Wu L."/>
            <person name="Ma J."/>
        </authorList>
    </citation>
    <scope>NUCLEOTIDE SEQUENCE [LARGE SCALE GENOMIC DNA]</scope>
    <source>
        <strain evidence="7">JCM 18304</strain>
    </source>
</reference>
<dbReference type="SUPFAM" id="SSF51182">
    <property type="entry name" value="RmlC-like cupins"/>
    <property type="match status" value="1"/>
</dbReference>
<evidence type="ECO:0000256" key="4">
    <source>
        <dbReference type="ARBA" id="ARBA00023002"/>
    </source>
</evidence>
<accession>A0ABP9SIK4</accession>
<dbReference type="PANTHER" id="PTHR12918:SF1">
    <property type="entry name" value="CYSTEINE DIOXYGENASE TYPE 1"/>
    <property type="match status" value="1"/>
</dbReference>
<keyword evidence="3" id="KW-0223">Dioxygenase</keyword>
<keyword evidence="5" id="KW-0408">Iron</keyword>
<dbReference type="InterPro" id="IPR014710">
    <property type="entry name" value="RmlC-like_jellyroll"/>
</dbReference>
<evidence type="ECO:0000313" key="6">
    <source>
        <dbReference type="EMBL" id="GAA5196472.1"/>
    </source>
</evidence>
<keyword evidence="7" id="KW-1185">Reference proteome</keyword>
<evidence type="ECO:0000256" key="5">
    <source>
        <dbReference type="ARBA" id="ARBA00023004"/>
    </source>
</evidence>
<comment type="caution">
    <text evidence="6">The sequence shown here is derived from an EMBL/GenBank/DDBJ whole genome shotgun (WGS) entry which is preliminary data.</text>
</comment>
<organism evidence="6 7">
    <name type="scientific">Rugosimonospora acidiphila</name>
    <dbReference type="NCBI Taxonomy" id="556531"/>
    <lineage>
        <taxon>Bacteria</taxon>
        <taxon>Bacillati</taxon>
        <taxon>Actinomycetota</taxon>
        <taxon>Actinomycetes</taxon>
        <taxon>Micromonosporales</taxon>
        <taxon>Micromonosporaceae</taxon>
        <taxon>Rugosimonospora</taxon>
    </lineage>
</organism>
<keyword evidence="4" id="KW-0560">Oxidoreductase</keyword>
<evidence type="ECO:0000256" key="1">
    <source>
        <dbReference type="ARBA" id="ARBA00006622"/>
    </source>
</evidence>
<evidence type="ECO:0000256" key="3">
    <source>
        <dbReference type="ARBA" id="ARBA00022964"/>
    </source>
</evidence>
<dbReference type="InterPro" id="IPR010300">
    <property type="entry name" value="CDO_1"/>
</dbReference>
<gene>
    <name evidence="6" type="ORF">GCM10023322_65460</name>
</gene>
<proteinExistence type="inferred from homology"/>
<dbReference type="Gene3D" id="2.60.120.10">
    <property type="entry name" value="Jelly Rolls"/>
    <property type="match status" value="1"/>
</dbReference>
<evidence type="ECO:0000256" key="2">
    <source>
        <dbReference type="ARBA" id="ARBA00022723"/>
    </source>
</evidence>
<dbReference type="Pfam" id="PF05995">
    <property type="entry name" value="CDO_I"/>
    <property type="match status" value="1"/>
</dbReference>
<keyword evidence="2" id="KW-0479">Metal-binding</keyword>
<dbReference type="Proteomes" id="UP001501570">
    <property type="component" value="Unassembled WGS sequence"/>
</dbReference>
<dbReference type="EMBL" id="BAABJQ010000026">
    <property type="protein sequence ID" value="GAA5196472.1"/>
    <property type="molecule type" value="Genomic_DNA"/>
</dbReference>
<dbReference type="InterPro" id="IPR011051">
    <property type="entry name" value="RmlC_Cupin_sf"/>
</dbReference>
<name>A0ABP9SIK4_9ACTN</name>
<evidence type="ECO:0008006" key="8">
    <source>
        <dbReference type="Google" id="ProtNLM"/>
    </source>
</evidence>
<evidence type="ECO:0000313" key="7">
    <source>
        <dbReference type="Proteomes" id="UP001501570"/>
    </source>
</evidence>
<protein>
    <recommendedName>
        <fullName evidence="8">Cysteine dioxygenase type I</fullName>
    </recommendedName>
</protein>
<dbReference type="PANTHER" id="PTHR12918">
    <property type="entry name" value="CYSTEINE DIOXYGENASE"/>
    <property type="match status" value="1"/>
</dbReference>
<sequence>MLPLNAERAPGRLAALAAGYAANPARWPVRPQFDAAERWYRRVAVAPDHEAWLLTWLPGQGTDLHDHGGASGAFHVITGVLTEQTPRYAAPAGLATRRYRSGATRRFGVRHIHRVVNDAPVPAVSLHVYAPALLAMTRYRLDGGRLRPLRVERAGADW</sequence>
<dbReference type="RefSeq" id="WP_345636203.1">
    <property type="nucleotide sequence ID" value="NZ_BAABJQ010000026.1"/>
</dbReference>